<dbReference type="Pfam" id="PF02230">
    <property type="entry name" value="Abhydrolase_2"/>
    <property type="match status" value="1"/>
</dbReference>
<dbReference type="Gene3D" id="3.40.50.1820">
    <property type="entry name" value="alpha/beta hydrolase"/>
    <property type="match status" value="1"/>
</dbReference>
<dbReference type="SUPFAM" id="SSF53474">
    <property type="entry name" value="alpha/beta-Hydrolases"/>
    <property type="match status" value="1"/>
</dbReference>
<dbReference type="STRING" id="1155689.SAMN05444278_101541"/>
<accession>A0A1M4T883</accession>
<name>A0A1M4T883_9FLAO</name>
<dbReference type="GO" id="GO:0016787">
    <property type="term" value="F:hydrolase activity"/>
    <property type="evidence" value="ECO:0007669"/>
    <property type="project" value="InterPro"/>
</dbReference>
<dbReference type="InterPro" id="IPR029058">
    <property type="entry name" value="AB_hydrolase_fold"/>
</dbReference>
<dbReference type="OrthoDB" id="595091at2"/>
<gene>
    <name evidence="2" type="ORF">SAMN05444278_101541</name>
</gene>
<organism evidence="2 3">
    <name type="scientific">Psychroflexus salarius</name>
    <dbReference type="NCBI Taxonomy" id="1155689"/>
    <lineage>
        <taxon>Bacteria</taxon>
        <taxon>Pseudomonadati</taxon>
        <taxon>Bacteroidota</taxon>
        <taxon>Flavobacteriia</taxon>
        <taxon>Flavobacteriales</taxon>
        <taxon>Flavobacteriaceae</taxon>
        <taxon>Psychroflexus</taxon>
    </lineage>
</organism>
<feature type="domain" description="Phospholipase/carboxylesterase/thioesterase" evidence="1">
    <location>
        <begin position="23"/>
        <end position="210"/>
    </location>
</feature>
<dbReference type="EMBL" id="FQTW01000001">
    <property type="protein sequence ID" value="SHE40706.1"/>
    <property type="molecule type" value="Genomic_DNA"/>
</dbReference>
<protein>
    <submittedName>
        <fullName evidence="2">Predicted esterase</fullName>
    </submittedName>
</protein>
<evidence type="ECO:0000313" key="2">
    <source>
        <dbReference type="EMBL" id="SHE40706.1"/>
    </source>
</evidence>
<dbReference type="RefSeq" id="WP_073191883.1">
    <property type="nucleotide sequence ID" value="NZ_FQTW01000001.1"/>
</dbReference>
<proteinExistence type="predicted"/>
<dbReference type="InterPro" id="IPR003140">
    <property type="entry name" value="PLipase/COase/thioEstase"/>
</dbReference>
<dbReference type="Proteomes" id="UP000184462">
    <property type="component" value="Unassembled WGS sequence"/>
</dbReference>
<sequence>MATDENKVNYTTTNTYSTLNNLNSNTEQVWIACHGIGYLSRYFIRYFKNLPQQHYIIAPQAPAKYYQTKDFKYVGASWLTKEQTALEIENVLNYLDAVWQNENLKDLPLNLMGYSQGVSIAMRWLARRKLVCNNLIIHSGSIPNEFEPDEFKGKVNSKVHLIYGNKDEYISGENLETQLKLAKELYSNQLEIHEFDGIHEVNQTLLKDLAEGF</sequence>
<dbReference type="AlphaFoldDB" id="A0A1M4T883"/>
<evidence type="ECO:0000313" key="3">
    <source>
        <dbReference type="Proteomes" id="UP000184462"/>
    </source>
</evidence>
<reference evidence="2 3" key="1">
    <citation type="submission" date="2016-11" db="EMBL/GenBank/DDBJ databases">
        <authorList>
            <person name="Jaros S."/>
            <person name="Januszkiewicz K."/>
            <person name="Wedrychowicz H."/>
        </authorList>
    </citation>
    <scope>NUCLEOTIDE SEQUENCE [LARGE SCALE GENOMIC DNA]</scope>
    <source>
        <strain evidence="2 3">DSM 25661</strain>
    </source>
</reference>
<keyword evidence="3" id="KW-1185">Reference proteome</keyword>
<evidence type="ECO:0000259" key="1">
    <source>
        <dbReference type="Pfam" id="PF02230"/>
    </source>
</evidence>